<sequence length="466" mass="51971">MIKKLFLASVILSQLTISCSNNNEDEAVIAPPTAAEESLKEQIANILKQPYSKLLPAEQKVKLEIEANEMLLQMDKSKSSGAIEAIQNLKNLLTISPIDVFGGKNGNEVEDILKVADVYGIYTWNNTDKIWKRTSSTTDLKFVFPAKTNGTENNATFSAKSVSSDIKVKFTDTYGSWSYPQTGQPVYTPGVDDYFFLPTSADATLTIGGAQAATFVSGAKYSKGVNTPDEASYKMVLNDGYAFEVSGNKKATDNTGKATFSYNGKNLVEFNAGSTSDIDGLLSEEPLAQYRGKANGLVKIMDNFIIVADMDLTAEANDAKALEKSAIYPDQLNYKDPKSDYKAFYTAINTYEKKYSEGTAANFNKNMKLILVSKKDGTKIADIVMRSEKQGDDYIFNLPVWDNEYEYWTTWDEKGELFSQPYLEEVYYLKFSDNTQIAMSAYFSDGFEKLQTKFEDFLKTFTDRNN</sequence>
<evidence type="ECO:0000313" key="1">
    <source>
        <dbReference type="EMBL" id="MFB9064739.1"/>
    </source>
</evidence>
<evidence type="ECO:0008006" key="3">
    <source>
        <dbReference type="Google" id="ProtNLM"/>
    </source>
</evidence>
<dbReference type="RefSeq" id="WP_290266973.1">
    <property type="nucleotide sequence ID" value="NZ_JAUFQQ010000005.1"/>
</dbReference>
<protein>
    <recommendedName>
        <fullName evidence="3">Lipoprotein</fullName>
    </recommendedName>
</protein>
<name>A0ABV5FMG2_9FLAO</name>
<dbReference type="PROSITE" id="PS51257">
    <property type="entry name" value="PROKAR_LIPOPROTEIN"/>
    <property type="match status" value="1"/>
</dbReference>
<comment type="caution">
    <text evidence="1">The sequence shown here is derived from an EMBL/GenBank/DDBJ whole genome shotgun (WGS) entry which is preliminary data.</text>
</comment>
<reference evidence="1 2" key="1">
    <citation type="submission" date="2024-09" db="EMBL/GenBank/DDBJ databases">
        <authorList>
            <person name="Sun Q."/>
            <person name="Mori K."/>
        </authorList>
    </citation>
    <scope>NUCLEOTIDE SEQUENCE [LARGE SCALE GENOMIC DNA]</scope>
    <source>
        <strain evidence="1 2">CECT 7908</strain>
    </source>
</reference>
<accession>A0ABV5FMG2</accession>
<organism evidence="1 2">
    <name type="scientific">Flavobacterium branchiarum</name>
    <dbReference type="NCBI Taxonomy" id="1114870"/>
    <lineage>
        <taxon>Bacteria</taxon>
        <taxon>Pseudomonadati</taxon>
        <taxon>Bacteroidota</taxon>
        <taxon>Flavobacteriia</taxon>
        <taxon>Flavobacteriales</taxon>
        <taxon>Flavobacteriaceae</taxon>
        <taxon>Flavobacterium</taxon>
    </lineage>
</organism>
<keyword evidence="2" id="KW-1185">Reference proteome</keyword>
<dbReference type="Proteomes" id="UP001589589">
    <property type="component" value="Unassembled WGS sequence"/>
</dbReference>
<proteinExistence type="predicted"/>
<evidence type="ECO:0000313" key="2">
    <source>
        <dbReference type="Proteomes" id="UP001589589"/>
    </source>
</evidence>
<gene>
    <name evidence="1" type="ORF">ACFFUQ_11975</name>
</gene>
<dbReference type="EMBL" id="JBHMEX010000032">
    <property type="protein sequence ID" value="MFB9064739.1"/>
    <property type="molecule type" value="Genomic_DNA"/>
</dbReference>